<dbReference type="EMBL" id="CP049616">
    <property type="protein sequence ID" value="QII46764.1"/>
    <property type="molecule type" value="Genomic_DNA"/>
</dbReference>
<evidence type="ECO:0000313" key="1">
    <source>
        <dbReference type="EMBL" id="QII46764.1"/>
    </source>
</evidence>
<keyword evidence="2" id="KW-1185">Reference proteome</keyword>
<dbReference type="KEGG" id="mut:GVT53_19450"/>
<sequence length="79" mass="8954">MKNLVHGLDLSDTFAHRIQASDDFNALLLQHYILFSDGATMVDYAIREKAHLFSGTYGFEDYHGKVSAYIAFLDRLIQG</sequence>
<evidence type="ECO:0000313" key="2">
    <source>
        <dbReference type="Proteomes" id="UP000502928"/>
    </source>
</evidence>
<name>A0A6G7J898_9FLAO</name>
<gene>
    <name evidence="1" type="ORF">GVT53_19450</name>
</gene>
<evidence type="ECO:0008006" key="3">
    <source>
        <dbReference type="Google" id="ProtNLM"/>
    </source>
</evidence>
<protein>
    <recommendedName>
        <fullName evidence="3">TipAS antibiotic-recognition domain-containing protein</fullName>
    </recommendedName>
</protein>
<proteinExistence type="predicted"/>
<dbReference type="Proteomes" id="UP000502928">
    <property type="component" value="Chromosome"/>
</dbReference>
<organism evidence="1 2">
    <name type="scientific">Flagellimonas oceani</name>
    <dbReference type="NCBI Taxonomy" id="2698672"/>
    <lineage>
        <taxon>Bacteria</taxon>
        <taxon>Pseudomonadati</taxon>
        <taxon>Bacteroidota</taxon>
        <taxon>Flavobacteriia</taxon>
        <taxon>Flavobacteriales</taxon>
        <taxon>Flavobacteriaceae</taxon>
        <taxon>Flagellimonas</taxon>
    </lineage>
</organism>
<dbReference type="AlphaFoldDB" id="A0A6G7J898"/>
<reference evidence="1 2" key="1">
    <citation type="submission" date="2020-02" db="EMBL/GenBank/DDBJ databases">
        <title>Complete genome of Muricauda sp. 501str8.</title>
        <authorList>
            <person name="Dong B."/>
            <person name="Zhu S."/>
            <person name="Yang J."/>
            <person name="Chen J."/>
        </authorList>
    </citation>
    <scope>NUCLEOTIDE SEQUENCE [LARGE SCALE GENOMIC DNA]</scope>
    <source>
        <strain evidence="1 2">501str8</strain>
    </source>
</reference>
<dbReference type="RefSeq" id="WP_166250134.1">
    <property type="nucleotide sequence ID" value="NZ_CP049616.1"/>
</dbReference>
<accession>A0A6G7J898</accession>